<dbReference type="KEGG" id="ypi:YpsIP31758_4172"/>
<dbReference type="HOGENOM" id="CLU_3319663_0_0_6"/>
<organism evidence="2 3">
    <name type="scientific">Yersinia pseudotuberculosis serotype O:1b (strain IP 31758)</name>
    <dbReference type="NCBI Taxonomy" id="349747"/>
    <lineage>
        <taxon>Bacteria</taxon>
        <taxon>Pseudomonadati</taxon>
        <taxon>Pseudomonadota</taxon>
        <taxon>Gammaproteobacteria</taxon>
        <taxon>Enterobacterales</taxon>
        <taxon>Yersiniaceae</taxon>
        <taxon>Yersinia</taxon>
    </lineage>
</organism>
<keyword evidence="1" id="KW-0812">Transmembrane</keyword>
<sequence>MTEKCTDYYSYMTSHLLSNELIYYQYITLLYSGFLFFYL</sequence>
<feature type="transmembrane region" description="Helical" evidence="1">
    <location>
        <begin position="21"/>
        <end position="38"/>
    </location>
</feature>
<protein>
    <submittedName>
        <fullName evidence="2">Uncharacterized protein</fullName>
    </submittedName>
</protein>
<dbReference type="EMBL" id="CP000720">
    <property type="protein sequence ID" value="ABS46316.1"/>
    <property type="molecule type" value="Genomic_DNA"/>
</dbReference>
<gene>
    <name evidence="2" type="ordered locus">YpsIP31758_4172</name>
</gene>
<keyword evidence="1" id="KW-0472">Membrane</keyword>
<reference evidence="2 3" key="1">
    <citation type="journal article" date="2007" name="PLoS Genet.">
        <title>The complete genome sequence of Yersinia pseudotuberculosis IP31758, the causative agent of Far East scarlet-like fever.</title>
        <authorList>
            <person name="Eppinger M."/>
            <person name="Rosovitz M.J."/>
            <person name="Fricke W.F."/>
            <person name="Rasko D.A."/>
            <person name="Kokorina G."/>
            <person name="Fayolle C."/>
            <person name="Lindler L.E."/>
            <person name="Carniel E."/>
            <person name="Ravel J."/>
        </authorList>
    </citation>
    <scope>NUCLEOTIDE SEQUENCE [LARGE SCALE GENOMIC DNA]</scope>
    <source>
        <strain evidence="2 3">IP 31758</strain>
    </source>
</reference>
<evidence type="ECO:0000256" key="1">
    <source>
        <dbReference type="SAM" id="Phobius"/>
    </source>
</evidence>
<proteinExistence type="predicted"/>
<evidence type="ECO:0000313" key="2">
    <source>
        <dbReference type="EMBL" id="ABS46316.1"/>
    </source>
</evidence>
<dbReference type="Proteomes" id="UP000002412">
    <property type="component" value="Chromosome"/>
</dbReference>
<accession>A0A0U1QV16</accession>
<name>A0A0U1QV16_YERP3</name>
<keyword evidence="1" id="KW-1133">Transmembrane helix</keyword>
<evidence type="ECO:0000313" key="3">
    <source>
        <dbReference type="Proteomes" id="UP000002412"/>
    </source>
</evidence>
<dbReference type="AlphaFoldDB" id="A0A0U1QV16"/>